<protein>
    <submittedName>
        <fullName evidence="1">DEAD-domain-containing protein</fullName>
    </submittedName>
</protein>
<evidence type="ECO:0000313" key="2">
    <source>
        <dbReference type="Proteomes" id="UP000245626"/>
    </source>
</evidence>
<dbReference type="Proteomes" id="UP000245626">
    <property type="component" value="Unassembled WGS sequence"/>
</dbReference>
<organism evidence="1 2">
    <name type="scientific">Violaceomyces palustris</name>
    <dbReference type="NCBI Taxonomy" id="1673888"/>
    <lineage>
        <taxon>Eukaryota</taxon>
        <taxon>Fungi</taxon>
        <taxon>Dikarya</taxon>
        <taxon>Basidiomycota</taxon>
        <taxon>Ustilaginomycotina</taxon>
        <taxon>Ustilaginomycetes</taxon>
        <taxon>Violaceomycetales</taxon>
        <taxon>Violaceomycetaceae</taxon>
        <taxon>Violaceomyces</taxon>
    </lineage>
</organism>
<keyword evidence="2" id="KW-1185">Reference proteome</keyword>
<accession>A0ACD0NVG8</accession>
<evidence type="ECO:0000313" key="1">
    <source>
        <dbReference type="EMBL" id="PWN49776.1"/>
    </source>
</evidence>
<proteinExistence type="predicted"/>
<gene>
    <name evidence="1" type="ORF">IE53DRAFT_380287</name>
</gene>
<dbReference type="EMBL" id="KZ820007">
    <property type="protein sequence ID" value="PWN49776.1"/>
    <property type="molecule type" value="Genomic_DNA"/>
</dbReference>
<sequence length="717" mass="79078">MREAAEESASSSTQSLEPPLKPQGSDADQDIADGFQSFSHLLDTRVLRALASLGFVTPTLVQQKAIPLALSGKDILARARTGSGKTLAYGLTVLQKAIQAKAALSRSDPAYQATRALILVPTRELSEQVTAQIGALLEFCRDQISIANIARDASSQVQKLLLSEKPDIVVSTPSRALTYLQSKSLNLSETLESLVIDEADLILSYGHDDDVRALLGGGFLPKVFQSFLMSATMTADVQKLKGLVMRNPAILRLEEDASTASNLSQYVVRVSEEDKFLLVYVILKLRLIRGKCILFVNDVDRCYRLKLFMEQFGLKACVLNAELPINSRFHIVQEFNKGVYDYIIATDESSIKTAEKDDGQEEEEEEEEEEEKEKEEDDGQDEKAADKVAEAEKEDSQGSEAEDGDASKKKKRKRKDSDDTGKEKRRRNGSARRKSSSSAEYGVSRGIDFVAVSCVINFDLPTSSRSYIHRVGRTARAGNTGTALSFVVPRKEWGKKKVISCPTAEGDEEVWKRIEDSQRNAGGVKVWKYDAKQVEGFRYRMEDALRSVTRAGIREARIKEIKQEILNSEKLKAHFEDNPTDLEYLRHDKALHPSRVQSHMKHIPTYLRPRISSIKSNRNPNHNSNNNNMQEEDQGSQAEGGKSDVPRDDTGRPLGYIGLKNQKSNGSNSKLGGRIGARLGPGGGRGGARGRGNGRGGRGGGSSGGRKKSDPLRKFGK</sequence>
<name>A0ACD0NVG8_9BASI</name>
<reference evidence="1 2" key="1">
    <citation type="journal article" date="2018" name="Mol. Biol. Evol.">
        <title>Broad Genomic Sampling Reveals a Smut Pathogenic Ancestry of the Fungal Clade Ustilaginomycotina.</title>
        <authorList>
            <person name="Kijpornyongpan T."/>
            <person name="Mondo S.J."/>
            <person name="Barry K."/>
            <person name="Sandor L."/>
            <person name="Lee J."/>
            <person name="Lipzen A."/>
            <person name="Pangilinan J."/>
            <person name="LaButti K."/>
            <person name="Hainaut M."/>
            <person name="Henrissat B."/>
            <person name="Grigoriev I.V."/>
            <person name="Spatafora J.W."/>
            <person name="Aime M.C."/>
        </authorList>
    </citation>
    <scope>NUCLEOTIDE SEQUENCE [LARGE SCALE GENOMIC DNA]</scope>
    <source>
        <strain evidence="1 2">SA 807</strain>
    </source>
</reference>